<feature type="domain" description="DUF1508" evidence="1">
    <location>
        <begin position="9"/>
        <end position="58"/>
    </location>
</feature>
<reference evidence="2 3" key="1">
    <citation type="journal article" date="2015" name="Nature">
        <title>rRNA introns, odd ribosomes, and small enigmatic genomes across a large radiation of phyla.</title>
        <authorList>
            <person name="Brown C.T."/>
            <person name="Hug L.A."/>
            <person name="Thomas B.C."/>
            <person name="Sharon I."/>
            <person name="Castelle C.J."/>
            <person name="Singh A."/>
            <person name="Wilkins M.J."/>
            <person name="Williams K.H."/>
            <person name="Banfield J.F."/>
        </authorList>
    </citation>
    <scope>NUCLEOTIDE SEQUENCE [LARGE SCALE GENOMIC DNA]</scope>
</reference>
<dbReference type="InterPro" id="IPR036913">
    <property type="entry name" value="YegP-like_sf"/>
</dbReference>
<gene>
    <name evidence="2" type="ORF">UT64_C0035G0002</name>
</gene>
<name>A0A0G0PWU0_9BACT</name>
<dbReference type="Pfam" id="PF07411">
    <property type="entry name" value="DUF1508"/>
    <property type="match status" value="1"/>
</dbReference>
<dbReference type="AlphaFoldDB" id="A0A0G0PWU0"/>
<accession>A0A0G0PWU0</accession>
<organism evidence="2 3">
    <name type="scientific">Candidatus Falkowbacteria bacterium GW2011_GWF2_39_8</name>
    <dbReference type="NCBI Taxonomy" id="1618642"/>
    <lineage>
        <taxon>Bacteria</taxon>
        <taxon>Candidatus Falkowiibacteriota</taxon>
    </lineage>
</organism>
<evidence type="ECO:0000259" key="1">
    <source>
        <dbReference type="Pfam" id="PF07411"/>
    </source>
</evidence>
<dbReference type="InterPro" id="IPR010879">
    <property type="entry name" value="DUF1508"/>
</dbReference>
<dbReference type="SUPFAM" id="SSF160113">
    <property type="entry name" value="YegP-like"/>
    <property type="match status" value="1"/>
</dbReference>
<dbReference type="Proteomes" id="UP000034137">
    <property type="component" value="Unassembled WGS sequence"/>
</dbReference>
<dbReference type="Gene3D" id="3.30.160.160">
    <property type="entry name" value="YegP-like"/>
    <property type="match status" value="1"/>
</dbReference>
<protein>
    <recommendedName>
        <fullName evidence="1">DUF1508 domain-containing protein</fullName>
    </recommendedName>
</protein>
<dbReference type="EMBL" id="LBXO01000035">
    <property type="protein sequence ID" value="KKR32393.1"/>
    <property type="molecule type" value="Genomic_DNA"/>
</dbReference>
<evidence type="ECO:0000313" key="2">
    <source>
        <dbReference type="EMBL" id="KKR32393.1"/>
    </source>
</evidence>
<proteinExistence type="predicted"/>
<comment type="caution">
    <text evidence="2">The sequence shown here is derived from an EMBL/GenBank/DDBJ whole genome shotgun (WGS) entry which is preliminary data.</text>
</comment>
<sequence length="64" mass="7021">MAKYLLKKDSSGGFYWILKSDKNGKTIAKSSESYESKDGAAASINWVKVNAKGANVEDECVKFI</sequence>
<evidence type="ECO:0000313" key="3">
    <source>
        <dbReference type="Proteomes" id="UP000034137"/>
    </source>
</evidence>